<feature type="transmembrane region" description="Helical" evidence="2">
    <location>
        <begin position="72"/>
        <end position="94"/>
    </location>
</feature>
<gene>
    <name evidence="4" type="ORF">CHYS00102_LOCUS29876</name>
</gene>
<sequence length="398" mass="44905">MNLLTSDNEIPSLPKTTETEEEPLSIKESQKFLPRNRSNNVSTRTKSYPLNIEVTTSASIPSSHRGGYSEAIIRPTYVLVFSALILSSAVYVIYRGDGSKYPKTTVSGSTGFYSLSQKHKIIKSVMGNHLLDVPENERCLVEFPSCSCRNLPPGSPQNYEDAEWMAAFKSNRRRVKIASKNKDLHFDIVFYGDSITEDWTGTRFAKRSNKYWNTTKVFKQNFEKSFDGNYDGLAVGIAGDTTSNLLWRLQNGEMPDELRSRVWWVLIGTNDFGRNSCSAKSVVAGIEAVLKEVLTRAKNNDYVVINSLLPRGKLSTIAGIKLWNELKRVNEHIQRVCTALSNKGLLVEYFDATDIFLNNGNIIEDELMGDLLHPSTLGHRLWAKEIVKFMNTTLQLNR</sequence>
<dbReference type="GO" id="GO:0004622">
    <property type="term" value="F:phosphatidylcholine lysophospholipase activity"/>
    <property type="evidence" value="ECO:0007669"/>
    <property type="project" value="TreeGrafter"/>
</dbReference>
<reference evidence="4" key="1">
    <citation type="submission" date="2021-01" db="EMBL/GenBank/DDBJ databases">
        <authorList>
            <person name="Corre E."/>
            <person name="Pelletier E."/>
            <person name="Niang G."/>
            <person name="Scheremetjew M."/>
            <person name="Finn R."/>
            <person name="Kale V."/>
            <person name="Holt S."/>
            <person name="Cochrane G."/>
            <person name="Meng A."/>
            <person name="Brown T."/>
            <person name="Cohen L."/>
        </authorList>
    </citation>
    <scope>NUCLEOTIDE SEQUENCE</scope>
    <source>
        <strain evidence="4">308</strain>
    </source>
</reference>
<feature type="domain" description="SGNH hydrolase-type esterase" evidence="3">
    <location>
        <begin position="190"/>
        <end position="381"/>
    </location>
</feature>
<dbReference type="InterPro" id="IPR051532">
    <property type="entry name" value="Ester_Hydrolysis_Enzymes"/>
</dbReference>
<accession>A0A7S1BZ85</accession>
<dbReference type="PANTHER" id="PTHR30383">
    <property type="entry name" value="THIOESTERASE 1/PROTEASE 1/LYSOPHOSPHOLIPASE L1"/>
    <property type="match status" value="1"/>
</dbReference>
<evidence type="ECO:0000259" key="3">
    <source>
        <dbReference type="Pfam" id="PF13472"/>
    </source>
</evidence>
<dbReference type="PANTHER" id="PTHR30383:SF5">
    <property type="entry name" value="SGNH HYDROLASE-TYPE ESTERASE DOMAIN-CONTAINING PROTEIN"/>
    <property type="match status" value="1"/>
</dbReference>
<keyword evidence="2" id="KW-0472">Membrane</keyword>
<keyword evidence="2" id="KW-0812">Transmembrane</keyword>
<dbReference type="Pfam" id="PF13472">
    <property type="entry name" value="Lipase_GDSL_2"/>
    <property type="match status" value="1"/>
</dbReference>
<dbReference type="InterPro" id="IPR013830">
    <property type="entry name" value="SGNH_hydro"/>
</dbReference>
<dbReference type="AlphaFoldDB" id="A0A7S1BZ85"/>
<evidence type="ECO:0000256" key="1">
    <source>
        <dbReference type="SAM" id="MobiDB-lite"/>
    </source>
</evidence>
<proteinExistence type="predicted"/>
<name>A0A7S1BZ85_9STRA</name>
<dbReference type="Gene3D" id="3.40.50.1110">
    <property type="entry name" value="SGNH hydrolase"/>
    <property type="match status" value="1"/>
</dbReference>
<feature type="region of interest" description="Disordered" evidence="1">
    <location>
        <begin position="1"/>
        <end position="44"/>
    </location>
</feature>
<dbReference type="InterPro" id="IPR036514">
    <property type="entry name" value="SGNH_hydro_sf"/>
</dbReference>
<dbReference type="EMBL" id="HBFR01040854">
    <property type="protein sequence ID" value="CAD8902657.1"/>
    <property type="molecule type" value="Transcribed_RNA"/>
</dbReference>
<protein>
    <recommendedName>
        <fullName evidence="3">SGNH hydrolase-type esterase domain-containing protein</fullName>
    </recommendedName>
</protein>
<organism evidence="4">
    <name type="scientific">Corethron hystrix</name>
    <dbReference type="NCBI Taxonomy" id="216773"/>
    <lineage>
        <taxon>Eukaryota</taxon>
        <taxon>Sar</taxon>
        <taxon>Stramenopiles</taxon>
        <taxon>Ochrophyta</taxon>
        <taxon>Bacillariophyta</taxon>
        <taxon>Coscinodiscophyceae</taxon>
        <taxon>Corethrophycidae</taxon>
        <taxon>Corethrales</taxon>
        <taxon>Corethraceae</taxon>
        <taxon>Corethron</taxon>
    </lineage>
</organism>
<evidence type="ECO:0000313" key="4">
    <source>
        <dbReference type="EMBL" id="CAD8902657.1"/>
    </source>
</evidence>
<keyword evidence="2" id="KW-1133">Transmembrane helix</keyword>
<dbReference type="SUPFAM" id="SSF52266">
    <property type="entry name" value="SGNH hydrolase"/>
    <property type="match status" value="1"/>
</dbReference>
<evidence type="ECO:0000256" key="2">
    <source>
        <dbReference type="SAM" id="Phobius"/>
    </source>
</evidence>